<evidence type="ECO:0000259" key="8">
    <source>
        <dbReference type="SMART" id="SM00479"/>
    </source>
</evidence>
<evidence type="ECO:0000256" key="5">
    <source>
        <dbReference type="ARBA" id="ARBA00022839"/>
    </source>
</evidence>
<gene>
    <name evidence="9" type="ORF">WG66_10848</name>
</gene>
<dbReference type="SMART" id="SM00479">
    <property type="entry name" value="EXOIII"/>
    <property type="match status" value="1"/>
</dbReference>
<dbReference type="Pfam" id="PF00929">
    <property type="entry name" value="RNase_T"/>
    <property type="match status" value="1"/>
</dbReference>
<evidence type="ECO:0000313" key="9">
    <source>
        <dbReference type="EMBL" id="KTB36637.1"/>
    </source>
</evidence>
<reference evidence="9 10" key="1">
    <citation type="submission" date="2015-12" db="EMBL/GenBank/DDBJ databases">
        <title>Draft genome sequence of Moniliophthora roreri, the causal agent of frosty pod rot of cacao.</title>
        <authorList>
            <person name="Aime M.C."/>
            <person name="Diaz-Valderrama J.R."/>
            <person name="Kijpornyongpan T."/>
            <person name="Phillips-Mora W."/>
        </authorList>
    </citation>
    <scope>NUCLEOTIDE SEQUENCE [LARGE SCALE GENOMIC DNA]</scope>
    <source>
        <strain evidence="9 10">MCA 2952</strain>
    </source>
</reference>
<dbReference type="InterPro" id="IPR034922">
    <property type="entry name" value="REX1-like_exo"/>
</dbReference>
<dbReference type="GO" id="GO:0003676">
    <property type="term" value="F:nucleic acid binding"/>
    <property type="evidence" value="ECO:0007669"/>
    <property type="project" value="InterPro"/>
</dbReference>
<feature type="region of interest" description="Disordered" evidence="7">
    <location>
        <begin position="44"/>
        <end position="113"/>
    </location>
</feature>
<keyword evidence="5" id="KW-0269">Exonuclease</keyword>
<dbReference type="InterPro" id="IPR012337">
    <property type="entry name" value="RNaseH-like_sf"/>
</dbReference>
<evidence type="ECO:0000256" key="6">
    <source>
        <dbReference type="ARBA" id="ARBA00023242"/>
    </source>
</evidence>
<protein>
    <submittedName>
        <fullName evidence="9">Putative Rexo1 protein</fullName>
    </submittedName>
</protein>
<dbReference type="GO" id="GO:0010629">
    <property type="term" value="P:negative regulation of gene expression"/>
    <property type="evidence" value="ECO:0007669"/>
    <property type="project" value="UniProtKB-ARBA"/>
</dbReference>
<evidence type="ECO:0000313" key="10">
    <source>
        <dbReference type="Proteomes" id="UP000054988"/>
    </source>
</evidence>
<dbReference type="InterPro" id="IPR013520">
    <property type="entry name" value="Ribonucl_H"/>
</dbReference>
<dbReference type="GO" id="GO:0005634">
    <property type="term" value="C:nucleus"/>
    <property type="evidence" value="ECO:0007669"/>
    <property type="project" value="UniProtKB-SubCell"/>
</dbReference>
<dbReference type="CDD" id="cd06145">
    <property type="entry name" value="REX1_like"/>
    <property type="match status" value="1"/>
</dbReference>
<dbReference type="eggNOG" id="KOG2248">
    <property type="taxonomic scope" value="Eukaryota"/>
</dbReference>
<evidence type="ECO:0000256" key="4">
    <source>
        <dbReference type="ARBA" id="ARBA00022801"/>
    </source>
</evidence>
<feature type="compositionally biased region" description="Low complexity" evidence="7">
    <location>
        <begin position="44"/>
        <end position="67"/>
    </location>
</feature>
<dbReference type="Gene3D" id="3.30.420.10">
    <property type="entry name" value="Ribonuclease H-like superfamily/Ribonuclease H"/>
    <property type="match status" value="1"/>
</dbReference>
<keyword evidence="4" id="KW-0378">Hydrolase</keyword>
<keyword evidence="3" id="KW-0540">Nuclease</keyword>
<feature type="compositionally biased region" description="Polar residues" evidence="7">
    <location>
        <begin position="99"/>
        <end position="108"/>
    </location>
</feature>
<comment type="subcellular location">
    <subcellularLocation>
        <location evidence="1">Nucleus</location>
    </subcellularLocation>
</comment>
<evidence type="ECO:0000256" key="1">
    <source>
        <dbReference type="ARBA" id="ARBA00004123"/>
    </source>
</evidence>
<dbReference type="InterPro" id="IPR047021">
    <property type="entry name" value="REXO1/3/4-like"/>
</dbReference>
<keyword evidence="6" id="KW-0539">Nucleus</keyword>
<organism evidence="9 10">
    <name type="scientific">Moniliophthora roreri</name>
    <name type="common">Frosty pod rot fungus</name>
    <name type="synonym">Monilia roreri</name>
    <dbReference type="NCBI Taxonomy" id="221103"/>
    <lineage>
        <taxon>Eukaryota</taxon>
        <taxon>Fungi</taxon>
        <taxon>Dikarya</taxon>
        <taxon>Basidiomycota</taxon>
        <taxon>Agaricomycotina</taxon>
        <taxon>Agaricomycetes</taxon>
        <taxon>Agaricomycetidae</taxon>
        <taxon>Agaricales</taxon>
        <taxon>Marasmiineae</taxon>
        <taxon>Marasmiaceae</taxon>
        <taxon>Moniliophthora</taxon>
    </lineage>
</organism>
<dbReference type="Proteomes" id="UP000054988">
    <property type="component" value="Unassembled WGS sequence"/>
</dbReference>
<evidence type="ECO:0000256" key="2">
    <source>
        <dbReference type="ARBA" id="ARBA00006357"/>
    </source>
</evidence>
<dbReference type="GO" id="GO:0004527">
    <property type="term" value="F:exonuclease activity"/>
    <property type="evidence" value="ECO:0007669"/>
    <property type="project" value="UniProtKB-KW"/>
</dbReference>
<evidence type="ECO:0000256" key="3">
    <source>
        <dbReference type="ARBA" id="ARBA00022722"/>
    </source>
</evidence>
<dbReference type="SUPFAM" id="SSF53098">
    <property type="entry name" value="Ribonuclease H-like"/>
    <property type="match status" value="1"/>
</dbReference>
<dbReference type="PANTHER" id="PTHR12801">
    <property type="entry name" value="RNA EXONUCLEASE REXO1 / RECO3 FAMILY MEMBER-RELATED"/>
    <property type="match status" value="1"/>
</dbReference>
<dbReference type="AlphaFoldDB" id="A0A0W0FJW5"/>
<sequence length="526" mass="57679">MFSTLGLLQSVRCPDQNQCTRRPFCIFSHSNNVQPIVDLKIPVASSSSPSASSSTSSPIPNTSTIVPAKRPVSATPVLQPPLEPPRKLQRVAPSRPVPQHQQSSSNNGPPILKAKPALSQVAIPVRQAMLKTLYDHFVTLYERILPNNPSLASEHALKQEEEIYSKSNKFTYRNAVIQGVAALKRRPLPDSPSHPSVGTEAEITARAEAQKSLKALRLTHENLEPYLISLPDLEKWGYIVKIPDGPGGEEPSKEGQMAKCERCGEPFMVKRDPKSDECLHHWGRLYTRTINGERTRIYSCCSKTQSDEGCVHGPHVFYESDPQVLHARHAFSKLASSSSSSSRTTLDVAALDCEMIYTTGGLRIARVSIVDGEGAEVFDELVRMDDGVEILDYNTRFSGITAEEYNAKALLPLSSIRRSLDALLDADTVLIGHALENDLRTLRIVHQQCVDTAIMFPHLAGAPYRRALRDLAREHLGTKIQAGGGTVGHSSLEDAVATLNLVRWHILNHPKAKSKPPSSGAQSTAL</sequence>
<comment type="similarity">
    <text evidence="2">Belongs to the REXO1/REXO3 family.</text>
</comment>
<dbReference type="PANTHER" id="PTHR12801:SF115">
    <property type="entry name" value="FI18136P1-RELATED"/>
    <property type="match status" value="1"/>
</dbReference>
<comment type="caution">
    <text evidence="9">The sequence shown here is derived from an EMBL/GenBank/DDBJ whole genome shotgun (WGS) entry which is preliminary data.</text>
</comment>
<dbReference type="InterPro" id="IPR036397">
    <property type="entry name" value="RNaseH_sf"/>
</dbReference>
<evidence type="ECO:0000256" key="7">
    <source>
        <dbReference type="SAM" id="MobiDB-lite"/>
    </source>
</evidence>
<name>A0A0W0FJW5_MONRR</name>
<proteinExistence type="inferred from homology"/>
<accession>A0A0W0FJW5</accession>
<dbReference type="EMBL" id="LATX01001892">
    <property type="protein sequence ID" value="KTB36637.1"/>
    <property type="molecule type" value="Genomic_DNA"/>
</dbReference>
<dbReference type="FunFam" id="3.30.420.10:FF:000031">
    <property type="entry name" value="RNA exonuclease 1"/>
    <property type="match status" value="1"/>
</dbReference>
<feature type="domain" description="Exonuclease" evidence="8">
    <location>
        <begin position="347"/>
        <end position="511"/>
    </location>
</feature>